<evidence type="ECO:0000313" key="3">
    <source>
        <dbReference type="EMBL" id="VAW21258.1"/>
    </source>
</evidence>
<protein>
    <submittedName>
        <fullName evidence="3">Two-component transcriptional response regulator, LuxR family</fullName>
    </submittedName>
</protein>
<dbReference type="PANTHER" id="PTHR44591:SF21">
    <property type="entry name" value="TWO-COMPONENT RESPONSE REGULATOR"/>
    <property type="match status" value="1"/>
</dbReference>
<feature type="domain" description="Response regulatory" evidence="2">
    <location>
        <begin position="3"/>
        <end position="119"/>
    </location>
</feature>
<dbReference type="InterPro" id="IPR050595">
    <property type="entry name" value="Bact_response_regulator"/>
</dbReference>
<keyword evidence="1" id="KW-0597">Phosphoprotein</keyword>
<gene>
    <name evidence="3" type="ORF">MNBD_ALPHA11-2203</name>
</gene>
<name>A0A3B0TTG3_9ZZZZ</name>
<dbReference type="SUPFAM" id="SSF52172">
    <property type="entry name" value="CheY-like"/>
    <property type="match status" value="1"/>
</dbReference>
<dbReference type="PROSITE" id="PS50110">
    <property type="entry name" value="RESPONSE_REGULATORY"/>
    <property type="match status" value="1"/>
</dbReference>
<dbReference type="Gene3D" id="3.40.50.2300">
    <property type="match status" value="1"/>
</dbReference>
<evidence type="ECO:0000259" key="2">
    <source>
        <dbReference type="PROSITE" id="PS50110"/>
    </source>
</evidence>
<reference evidence="3" key="1">
    <citation type="submission" date="2018-06" db="EMBL/GenBank/DDBJ databases">
        <authorList>
            <person name="Zhirakovskaya E."/>
        </authorList>
    </citation>
    <scope>NUCLEOTIDE SEQUENCE</scope>
</reference>
<dbReference type="SMART" id="SM00448">
    <property type="entry name" value="REC"/>
    <property type="match status" value="1"/>
</dbReference>
<dbReference type="InterPro" id="IPR001789">
    <property type="entry name" value="Sig_transdc_resp-reg_receiver"/>
</dbReference>
<dbReference type="AlphaFoldDB" id="A0A3B0TTG3"/>
<dbReference type="GO" id="GO:0000160">
    <property type="term" value="P:phosphorelay signal transduction system"/>
    <property type="evidence" value="ECO:0007669"/>
    <property type="project" value="InterPro"/>
</dbReference>
<dbReference type="PANTHER" id="PTHR44591">
    <property type="entry name" value="STRESS RESPONSE REGULATOR PROTEIN 1"/>
    <property type="match status" value="1"/>
</dbReference>
<dbReference type="InterPro" id="IPR011006">
    <property type="entry name" value="CheY-like_superfamily"/>
</dbReference>
<sequence>MARILVAEDDDNVRLFVVLALRHAGHEVVEASDGGLAAEILTEEQGNFELLLSDVKMPVMDGIALALEVGANYPNLPILLMTGFADQRERAHGLDQLVYDVISKPFAMADLLEKVSDALIGKPVEIISLSRQMINRTG</sequence>
<organism evidence="3">
    <name type="scientific">hydrothermal vent metagenome</name>
    <dbReference type="NCBI Taxonomy" id="652676"/>
    <lineage>
        <taxon>unclassified sequences</taxon>
        <taxon>metagenomes</taxon>
        <taxon>ecological metagenomes</taxon>
    </lineage>
</organism>
<dbReference type="Pfam" id="PF00072">
    <property type="entry name" value="Response_reg"/>
    <property type="match status" value="1"/>
</dbReference>
<proteinExistence type="predicted"/>
<accession>A0A3B0TTG3</accession>
<evidence type="ECO:0000256" key="1">
    <source>
        <dbReference type="ARBA" id="ARBA00022553"/>
    </source>
</evidence>
<dbReference type="CDD" id="cd00156">
    <property type="entry name" value="REC"/>
    <property type="match status" value="1"/>
</dbReference>
<dbReference type="EMBL" id="UOEQ01000337">
    <property type="protein sequence ID" value="VAW21258.1"/>
    <property type="molecule type" value="Genomic_DNA"/>
</dbReference>